<dbReference type="AlphaFoldDB" id="A0A6M3LMU2"/>
<name>A0A6M3LMU2_9ZZZZ</name>
<reference evidence="1" key="1">
    <citation type="submission" date="2020-03" db="EMBL/GenBank/DDBJ databases">
        <title>The deep terrestrial virosphere.</title>
        <authorList>
            <person name="Holmfeldt K."/>
            <person name="Nilsson E."/>
            <person name="Simone D."/>
            <person name="Lopez-Fernandez M."/>
            <person name="Wu X."/>
            <person name="de Brujin I."/>
            <person name="Lundin D."/>
            <person name="Andersson A."/>
            <person name="Bertilsson S."/>
            <person name="Dopson M."/>
        </authorList>
    </citation>
    <scope>NUCLEOTIDE SEQUENCE</scope>
    <source>
        <strain evidence="1">MM415B07980</strain>
    </source>
</reference>
<gene>
    <name evidence="1" type="ORF">MM415B07980_0008</name>
</gene>
<sequence length="123" mass="13490">MMTKCEHDARFHLMLAANGCCACELEARMSEVERLRAIVDKLPKCWRLDESGRPVQDCPVILGETELWITNGVANVPAFSIGKALAITIGVSCGPPWVTTKNSCQRRLSECGNSPEAAEKARE</sequence>
<organism evidence="1">
    <name type="scientific">viral metagenome</name>
    <dbReference type="NCBI Taxonomy" id="1070528"/>
    <lineage>
        <taxon>unclassified sequences</taxon>
        <taxon>metagenomes</taxon>
        <taxon>organismal metagenomes</taxon>
    </lineage>
</organism>
<dbReference type="EMBL" id="MT143414">
    <property type="protein sequence ID" value="QJA96586.1"/>
    <property type="molecule type" value="Genomic_DNA"/>
</dbReference>
<protein>
    <submittedName>
        <fullName evidence="1">Uncharacterized protein</fullName>
    </submittedName>
</protein>
<accession>A0A6M3LMU2</accession>
<proteinExistence type="predicted"/>
<evidence type="ECO:0000313" key="1">
    <source>
        <dbReference type="EMBL" id="QJA96586.1"/>
    </source>
</evidence>